<dbReference type="GO" id="GO:0016020">
    <property type="term" value="C:membrane"/>
    <property type="evidence" value="ECO:0007669"/>
    <property type="project" value="UniProtKB-SubCell"/>
</dbReference>
<dbReference type="Gene3D" id="3.30.450.20">
    <property type="entry name" value="PAS domain"/>
    <property type="match status" value="1"/>
</dbReference>
<dbReference type="InterPro" id="IPR003661">
    <property type="entry name" value="HisK_dim/P_dom"/>
</dbReference>
<evidence type="ECO:0000256" key="1">
    <source>
        <dbReference type="ARBA" id="ARBA00000085"/>
    </source>
</evidence>
<keyword evidence="4 9" id="KW-0418">Kinase</keyword>
<accession>A0AAC8Q4E7</accession>
<dbReference type="KEGG" id="age:AA314_02546"/>
<dbReference type="InterPro" id="IPR003018">
    <property type="entry name" value="GAF"/>
</dbReference>
<evidence type="ECO:0000313" key="9">
    <source>
        <dbReference type="EMBL" id="AKJ00920.1"/>
    </source>
</evidence>
<dbReference type="InterPro" id="IPR000700">
    <property type="entry name" value="PAS-assoc_C"/>
</dbReference>
<dbReference type="Pfam" id="PF00512">
    <property type="entry name" value="HisKA"/>
    <property type="match status" value="1"/>
</dbReference>
<keyword evidence="5" id="KW-0472">Membrane</keyword>
<dbReference type="Gene3D" id="3.30.450.40">
    <property type="match status" value="2"/>
</dbReference>
<dbReference type="PROSITE" id="PS50113">
    <property type="entry name" value="PAC"/>
    <property type="match status" value="1"/>
</dbReference>
<dbReference type="GO" id="GO:0000155">
    <property type="term" value="F:phosphorelay sensor kinase activity"/>
    <property type="evidence" value="ECO:0007669"/>
    <property type="project" value="InterPro"/>
</dbReference>
<evidence type="ECO:0000259" key="7">
    <source>
        <dbReference type="PROSITE" id="PS50112"/>
    </source>
</evidence>
<dbReference type="Pfam" id="PF13185">
    <property type="entry name" value="GAF_2"/>
    <property type="match status" value="2"/>
</dbReference>
<evidence type="ECO:0000313" key="10">
    <source>
        <dbReference type="Proteomes" id="UP000035579"/>
    </source>
</evidence>
<feature type="compositionally biased region" description="Polar residues" evidence="6">
    <location>
        <begin position="701"/>
        <end position="716"/>
    </location>
</feature>
<evidence type="ECO:0000256" key="3">
    <source>
        <dbReference type="ARBA" id="ARBA00022679"/>
    </source>
</evidence>
<proteinExistence type="predicted"/>
<dbReference type="SMART" id="SM00065">
    <property type="entry name" value="GAF"/>
    <property type="match status" value="2"/>
</dbReference>
<dbReference type="CDD" id="cd00130">
    <property type="entry name" value="PAS"/>
    <property type="match status" value="1"/>
</dbReference>
<protein>
    <recommendedName>
        <fullName evidence="2">histidine kinase</fullName>
        <ecNumber evidence="2">2.7.13.3</ecNumber>
    </recommendedName>
</protein>
<evidence type="ECO:0000256" key="4">
    <source>
        <dbReference type="ARBA" id="ARBA00022777"/>
    </source>
</evidence>
<feature type="region of interest" description="Disordered" evidence="6">
    <location>
        <begin position="697"/>
        <end position="716"/>
    </location>
</feature>
<evidence type="ECO:0000256" key="2">
    <source>
        <dbReference type="ARBA" id="ARBA00012438"/>
    </source>
</evidence>
<dbReference type="PANTHER" id="PTHR42878:SF15">
    <property type="entry name" value="BACTERIOPHYTOCHROME"/>
    <property type="match status" value="1"/>
</dbReference>
<evidence type="ECO:0000259" key="8">
    <source>
        <dbReference type="PROSITE" id="PS50113"/>
    </source>
</evidence>
<dbReference type="CDD" id="cd00082">
    <property type="entry name" value="HisKA"/>
    <property type="match status" value="1"/>
</dbReference>
<reference evidence="9 10" key="1">
    <citation type="submission" date="2015-05" db="EMBL/GenBank/DDBJ databases">
        <title>Genome assembly of Archangium gephyra DSM 2261.</title>
        <authorList>
            <person name="Sharma G."/>
            <person name="Subramanian S."/>
        </authorList>
    </citation>
    <scope>NUCLEOTIDE SEQUENCE [LARGE SCALE GENOMIC DNA]</scope>
    <source>
        <strain evidence="9 10">DSM 2261</strain>
    </source>
</reference>
<feature type="domain" description="PAS" evidence="7">
    <location>
        <begin position="501"/>
        <end position="570"/>
    </location>
</feature>
<dbReference type="SUPFAM" id="SSF47384">
    <property type="entry name" value="Homodimeric domain of signal transducing histidine kinase"/>
    <property type="match status" value="1"/>
</dbReference>
<dbReference type="SMART" id="SM00388">
    <property type="entry name" value="HisKA"/>
    <property type="match status" value="1"/>
</dbReference>
<dbReference type="SUPFAM" id="SSF55785">
    <property type="entry name" value="PYP-like sensor domain (PAS domain)"/>
    <property type="match status" value="1"/>
</dbReference>
<comment type="catalytic activity">
    <reaction evidence="1">
        <text>ATP + protein L-histidine = ADP + protein N-phospho-L-histidine.</text>
        <dbReference type="EC" id="2.7.13.3"/>
    </reaction>
</comment>
<name>A0AAC8Q4E7_9BACT</name>
<dbReference type="PANTHER" id="PTHR42878">
    <property type="entry name" value="TWO-COMPONENT HISTIDINE KINASE"/>
    <property type="match status" value="1"/>
</dbReference>
<dbReference type="Gene3D" id="1.10.287.130">
    <property type="match status" value="1"/>
</dbReference>
<feature type="domain" description="PAC" evidence="8">
    <location>
        <begin position="574"/>
        <end position="628"/>
    </location>
</feature>
<dbReference type="GO" id="GO:0000156">
    <property type="term" value="F:phosphorelay response regulator activity"/>
    <property type="evidence" value="ECO:0007669"/>
    <property type="project" value="TreeGrafter"/>
</dbReference>
<dbReference type="InterPro" id="IPR036097">
    <property type="entry name" value="HisK_dim/P_sf"/>
</dbReference>
<dbReference type="InterPro" id="IPR050351">
    <property type="entry name" value="BphY/WalK/GraS-like"/>
</dbReference>
<dbReference type="EMBL" id="CP011509">
    <property type="protein sequence ID" value="AKJ00920.1"/>
    <property type="molecule type" value="Genomic_DNA"/>
</dbReference>
<dbReference type="GO" id="GO:0030295">
    <property type="term" value="F:protein kinase activator activity"/>
    <property type="evidence" value="ECO:0007669"/>
    <property type="project" value="TreeGrafter"/>
</dbReference>
<dbReference type="Pfam" id="PF08448">
    <property type="entry name" value="PAS_4"/>
    <property type="match status" value="1"/>
</dbReference>
<dbReference type="PROSITE" id="PS50112">
    <property type="entry name" value="PAS"/>
    <property type="match status" value="1"/>
</dbReference>
<evidence type="ECO:0000256" key="6">
    <source>
        <dbReference type="SAM" id="MobiDB-lite"/>
    </source>
</evidence>
<organism evidence="9 10">
    <name type="scientific">Archangium gephyra</name>
    <dbReference type="NCBI Taxonomy" id="48"/>
    <lineage>
        <taxon>Bacteria</taxon>
        <taxon>Pseudomonadati</taxon>
        <taxon>Myxococcota</taxon>
        <taxon>Myxococcia</taxon>
        <taxon>Myxococcales</taxon>
        <taxon>Cystobacterineae</taxon>
        <taxon>Archangiaceae</taxon>
        <taxon>Archangium</taxon>
    </lineage>
</organism>
<dbReference type="NCBIfam" id="TIGR00229">
    <property type="entry name" value="sensory_box"/>
    <property type="match status" value="1"/>
</dbReference>
<sequence>MAGSETSTGLEGPLQLCDFIRQHRTRVLETWAGEACLLPGIQGLSRPQLLDHLPGLLDRLADVVETVHTGEHHTLEELPEVHALDRLDAGFDLEQVAGEYALLRACILRLYSEYVGERNAGVLVREMLRFNETFDTAVVTAVARYARARERTLVALDRLSEAALGTEDLDRFLPRLLRVILESTESVDALALLLRDGDMLRERASVGLGEEESTGFSLKVGEGFAGTIAAERRPKELRSASTDPLVKSPALRARNIQALYGVPLLDGEQVVGVAYMGSRTAHEFSNEDKLLFRVMVGRAASLIVQAQLVAREREALARVRAQEERAVRLQSVTAALSQALTTTDVARVVLDKAVRALGAMGGSIGLLSADGQWFEMLEAHGHRDEELREWTRFPADSPVMFRQAVRTRAPVLYEAVEHFLADYPQWGELARKEGYGAFATLPLEAEGQVLGAMGLTFRERRPFSPEELAFMRVLAGQCAQAVERSRLYDAEQRTRAEAHLHLARLDLLMDMAPVGLVFWDTELRYVRLNERLAEMNGRSVADHLGRSIREVLPELAPTLEPIFHRVLETGQPVVDLELTGETPATPGVQRYWLVSYYRVQDVKGPPLGLGGVVVEITDRKQAEEELRRTAEFRERFLGIVSHDLRTPLNAILLSASTLLHSEAVEKQHLRAVRRITTSAERMGRMISDLLDFTRGRLGAASPSTRGPSTSVTSAAT</sequence>
<keyword evidence="3" id="KW-0808">Transferase</keyword>
<dbReference type="Proteomes" id="UP000035579">
    <property type="component" value="Chromosome"/>
</dbReference>
<dbReference type="SUPFAM" id="SSF55781">
    <property type="entry name" value="GAF domain-like"/>
    <property type="match status" value="2"/>
</dbReference>
<dbReference type="AlphaFoldDB" id="A0AAC8Q4E7"/>
<dbReference type="InterPro" id="IPR013656">
    <property type="entry name" value="PAS_4"/>
</dbReference>
<dbReference type="GO" id="GO:0007234">
    <property type="term" value="P:osmosensory signaling via phosphorelay pathway"/>
    <property type="evidence" value="ECO:0007669"/>
    <property type="project" value="TreeGrafter"/>
</dbReference>
<dbReference type="InterPro" id="IPR000014">
    <property type="entry name" value="PAS"/>
</dbReference>
<evidence type="ECO:0000256" key="5">
    <source>
        <dbReference type="ARBA" id="ARBA00023136"/>
    </source>
</evidence>
<dbReference type="RefSeq" id="WP_075335904.1">
    <property type="nucleotide sequence ID" value="NZ_CP011509.1"/>
</dbReference>
<dbReference type="InterPro" id="IPR029016">
    <property type="entry name" value="GAF-like_dom_sf"/>
</dbReference>
<dbReference type="InterPro" id="IPR035965">
    <property type="entry name" value="PAS-like_dom_sf"/>
</dbReference>
<dbReference type="EC" id="2.7.13.3" evidence="2"/>
<gene>
    <name evidence="9" type="ORF">AA314_02546</name>
</gene>